<dbReference type="Proteomes" id="UP000620124">
    <property type="component" value="Unassembled WGS sequence"/>
</dbReference>
<evidence type="ECO:0000313" key="2">
    <source>
        <dbReference type="Proteomes" id="UP000620124"/>
    </source>
</evidence>
<evidence type="ECO:0000313" key="1">
    <source>
        <dbReference type="EMBL" id="KAF7362820.1"/>
    </source>
</evidence>
<evidence type="ECO:0008006" key="3">
    <source>
        <dbReference type="Google" id="ProtNLM"/>
    </source>
</evidence>
<sequence length="249" mass="28123">MHHALLISEIVDLIIAQLDPLGRWQAAALAALARTSTIFHDSALDMLWKRQSNIENLIRCMPDGVWEVTNATLTPTRAITVADWDRVFKYAPRIKSVSCFEHVNADNNNPALLKVYETLRHCCVPCDYLLPHLEELSWYHFEAIYSPFIDLFLGPRVKSIRLGEQWDGRCPALNTLLARRLDLTSAVIDGVDVGSPESERSQLSSFIRSLTHPEFVDVRTIDSDALTHLGHLTTPHHPPHHLPCFAIPP</sequence>
<comment type="caution">
    <text evidence="1">The sequence shown here is derived from an EMBL/GenBank/DDBJ whole genome shotgun (WGS) entry which is preliminary data.</text>
</comment>
<name>A0A8H6YKI7_9AGAR</name>
<organism evidence="1 2">
    <name type="scientific">Mycena venus</name>
    <dbReference type="NCBI Taxonomy" id="2733690"/>
    <lineage>
        <taxon>Eukaryota</taxon>
        <taxon>Fungi</taxon>
        <taxon>Dikarya</taxon>
        <taxon>Basidiomycota</taxon>
        <taxon>Agaricomycotina</taxon>
        <taxon>Agaricomycetes</taxon>
        <taxon>Agaricomycetidae</taxon>
        <taxon>Agaricales</taxon>
        <taxon>Marasmiineae</taxon>
        <taxon>Mycenaceae</taxon>
        <taxon>Mycena</taxon>
    </lineage>
</organism>
<dbReference type="AlphaFoldDB" id="A0A8H6YKI7"/>
<dbReference type="EMBL" id="JACAZI010000004">
    <property type="protein sequence ID" value="KAF7362820.1"/>
    <property type="molecule type" value="Genomic_DNA"/>
</dbReference>
<accession>A0A8H6YKI7</accession>
<protein>
    <recommendedName>
        <fullName evidence="3">F-box domain-containing protein</fullName>
    </recommendedName>
</protein>
<reference evidence="1" key="1">
    <citation type="submission" date="2020-05" db="EMBL/GenBank/DDBJ databases">
        <title>Mycena genomes resolve the evolution of fungal bioluminescence.</title>
        <authorList>
            <person name="Tsai I.J."/>
        </authorList>
    </citation>
    <scope>NUCLEOTIDE SEQUENCE</scope>
    <source>
        <strain evidence="1">CCC161011</strain>
    </source>
</reference>
<dbReference type="OrthoDB" id="3255541at2759"/>
<keyword evidence="2" id="KW-1185">Reference proteome</keyword>
<proteinExistence type="predicted"/>
<gene>
    <name evidence="1" type="ORF">MVEN_00631800</name>
</gene>